<dbReference type="GO" id="GO:0016787">
    <property type="term" value="F:hydrolase activity"/>
    <property type="evidence" value="ECO:0007669"/>
    <property type="project" value="InterPro"/>
</dbReference>
<proteinExistence type="predicted"/>
<feature type="signal peptide" evidence="1">
    <location>
        <begin position="1"/>
        <end position="25"/>
    </location>
</feature>
<evidence type="ECO:0000259" key="2">
    <source>
        <dbReference type="Pfam" id="PF06439"/>
    </source>
</evidence>
<dbReference type="Proteomes" id="UP000245802">
    <property type="component" value="Chromosome"/>
</dbReference>
<dbReference type="EMBL" id="CP025958">
    <property type="protein sequence ID" value="AWM40615.1"/>
    <property type="molecule type" value="Genomic_DNA"/>
</dbReference>
<dbReference type="Pfam" id="PF06439">
    <property type="entry name" value="3keto-disac_hyd"/>
    <property type="match status" value="1"/>
</dbReference>
<feature type="domain" description="3-keto-alpha-glucoside-1,2-lyase/3-keto-2-hydroxy-glucal hydratase" evidence="2">
    <location>
        <begin position="35"/>
        <end position="208"/>
    </location>
</feature>
<protein>
    <submittedName>
        <fullName evidence="3">DUF1080 domain-containing protein</fullName>
    </submittedName>
</protein>
<evidence type="ECO:0000256" key="1">
    <source>
        <dbReference type="SAM" id="SignalP"/>
    </source>
</evidence>
<evidence type="ECO:0000313" key="4">
    <source>
        <dbReference type="Proteomes" id="UP000245802"/>
    </source>
</evidence>
<dbReference type="InterPro" id="IPR010496">
    <property type="entry name" value="AL/BT2_dom"/>
</dbReference>
<dbReference type="KEGG" id="gog:C1280_28960"/>
<feature type="chain" id="PRO_5016324888" evidence="1">
    <location>
        <begin position="26"/>
        <end position="212"/>
    </location>
</feature>
<organism evidence="3 4">
    <name type="scientific">Gemmata obscuriglobus</name>
    <dbReference type="NCBI Taxonomy" id="114"/>
    <lineage>
        <taxon>Bacteria</taxon>
        <taxon>Pseudomonadati</taxon>
        <taxon>Planctomycetota</taxon>
        <taxon>Planctomycetia</taxon>
        <taxon>Gemmatales</taxon>
        <taxon>Gemmataceae</taxon>
        <taxon>Gemmata</taxon>
    </lineage>
</organism>
<evidence type="ECO:0000313" key="3">
    <source>
        <dbReference type="EMBL" id="AWM40615.1"/>
    </source>
</evidence>
<dbReference type="OrthoDB" id="9780017at2"/>
<name>A0A2Z3HCB5_9BACT</name>
<keyword evidence="4" id="KW-1185">Reference proteome</keyword>
<dbReference type="RefSeq" id="WP_010052189.1">
    <property type="nucleotide sequence ID" value="NZ_CP025958.1"/>
</dbReference>
<reference evidence="3 4" key="1">
    <citation type="submission" date="2018-01" db="EMBL/GenBank/DDBJ databases">
        <title>G. obscuriglobus.</title>
        <authorList>
            <person name="Franke J."/>
            <person name="Blomberg W."/>
            <person name="Selmecki A."/>
        </authorList>
    </citation>
    <scope>NUCLEOTIDE SEQUENCE [LARGE SCALE GENOMIC DNA]</scope>
    <source>
        <strain evidence="3 4">DSM 5831</strain>
    </source>
</reference>
<sequence length="212" mass="23258">MRLPNLSRASALVAAALFVAPAVRADDTSEFLNPDNWEGRADIWKIDARAKSVTGETKEDPKYNTFLCSKAKYGDFELTCKVRLVNAVGNSGFQVRSERFDKEGDKQSFRVRGPQVDIGKGYFGGLYGEGVGGYLLKPKKDAAKPAEVNDYKIVVKGNHVTVTLNGEVTVDEEFPDNKGKNPAPKDGIIAFQAHAGPPMKVEFTDIKFTKLK</sequence>
<keyword evidence="1" id="KW-0732">Signal</keyword>
<accession>A0A2Z3HCB5</accession>
<dbReference type="Gene3D" id="2.60.120.560">
    <property type="entry name" value="Exo-inulinase, domain 1"/>
    <property type="match status" value="1"/>
</dbReference>
<gene>
    <name evidence="3" type="ORF">C1280_28960</name>
</gene>
<dbReference type="AlphaFoldDB" id="A0A2Z3HCB5"/>